<keyword evidence="3" id="KW-0479">Metal-binding</keyword>
<evidence type="ECO:0000256" key="1">
    <source>
        <dbReference type="ARBA" id="ARBA00022603"/>
    </source>
</evidence>
<keyword evidence="1 3" id="KW-0489">Methyltransferase</keyword>
<dbReference type="PANTHER" id="PTHR11103:SF18">
    <property type="entry name" value="SLR1189 PROTEIN"/>
    <property type="match status" value="1"/>
</dbReference>
<dbReference type="InterPro" id="IPR036589">
    <property type="entry name" value="HCY_dom_sf"/>
</dbReference>
<keyword evidence="2 3" id="KW-0808">Transferase</keyword>
<evidence type="ECO:0000256" key="2">
    <source>
        <dbReference type="ARBA" id="ARBA00022679"/>
    </source>
</evidence>
<accession>A0A3M4LVX8</accession>
<evidence type="ECO:0000313" key="5">
    <source>
        <dbReference type="EMBL" id="RMQ45567.1"/>
    </source>
</evidence>
<comment type="cofactor">
    <cofactor evidence="3">
        <name>Zn(2+)</name>
        <dbReference type="ChEBI" id="CHEBI:29105"/>
    </cofactor>
</comment>
<name>A0A3M4LVX8_PSECI</name>
<dbReference type="GO" id="GO:0008168">
    <property type="term" value="F:methyltransferase activity"/>
    <property type="evidence" value="ECO:0007669"/>
    <property type="project" value="UniProtKB-UniRule"/>
</dbReference>
<dbReference type="GO" id="GO:0046872">
    <property type="term" value="F:metal ion binding"/>
    <property type="evidence" value="ECO:0007669"/>
    <property type="project" value="UniProtKB-KW"/>
</dbReference>
<dbReference type="InterPro" id="IPR003726">
    <property type="entry name" value="HCY_dom"/>
</dbReference>
<proteinExistence type="predicted"/>
<evidence type="ECO:0000259" key="4">
    <source>
        <dbReference type="PROSITE" id="PS50970"/>
    </source>
</evidence>
<dbReference type="SUPFAM" id="SSF82282">
    <property type="entry name" value="Homocysteine S-methyltransferase"/>
    <property type="match status" value="1"/>
</dbReference>
<evidence type="ECO:0000313" key="6">
    <source>
        <dbReference type="Proteomes" id="UP000277236"/>
    </source>
</evidence>
<organism evidence="5 6">
    <name type="scientific">Pseudomonas cichorii</name>
    <dbReference type="NCBI Taxonomy" id="36746"/>
    <lineage>
        <taxon>Bacteria</taxon>
        <taxon>Pseudomonadati</taxon>
        <taxon>Pseudomonadota</taxon>
        <taxon>Gammaproteobacteria</taxon>
        <taxon>Pseudomonadales</taxon>
        <taxon>Pseudomonadaceae</taxon>
        <taxon>Pseudomonas</taxon>
    </lineage>
</organism>
<feature type="binding site" evidence="3">
    <location>
        <position position="603"/>
    </location>
    <ligand>
        <name>Zn(2+)</name>
        <dbReference type="ChEBI" id="CHEBI:29105"/>
    </ligand>
</feature>
<keyword evidence="3" id="KW-0862">Zinc</keyword>
<evidence type="ECO:0000256" key="3">
    <source>
        <dbReference type="PROSITE-ProRule" id="PRU00333"/>
    </source>
</evidence>
<dbReference type="AlphaFoldDB" id="A0A3M4LVX8"/>
<protein>
    <submittedName>
        <fullName evidence="5">Homocysteine S-methyltransferase protein</fullName>
    </submittedName>
</protein>
<dbReference type="PROSITE" id="PS50970">
    <property type="entry name" value="HCY"/>
    <property type="match status" value="1"/>
</dbReference>
<dbReference type="GO" id="GO:0032259">
    <property type="term" value="P:methylation"/>
    <property type="evidence" value="ECO:0007669"/>
    <property type="project" value="UniProtKB-KW"/>
</dbReference>
<comment type="caution">
    <text evidence="5">The sequence shown here is derived from an EMBL/GenBank/DDBJ whole genome shotgun (WGS) entry which is preliminary data.</text>
</comment>
<dbReference type="Pfam" id="PF02574">
    <property type="entry name" value="S-methyl_trans"/>
    <property type="match status" value="1"/>
</dbReference>
<feature type="binding site" evidence="3">
    <location>
        <position position="526"/>
    </location>
    <ligand>
        <name>Zn(2+)</name>
        <dbReference type="ChEBI" id="CHEBI:29105"/>
    </ligand>
</feature>
<sequence length="617" mass="67204">MGVEAGRKSFADISADPLLRQLAQSAVLLEFGKYLANLGVPFGIAFFDGNEVGLFIQRRAGQLEALVLIQSRLGGNQVGEDRIQTHASAKAQILEGNVIVVIRRDLHVLERVFQRFVLCTFDHQVLVQVALVAGRAGEADLLVAQVLGGMNALILGVDHNHRRRGVVFHGEVEDFSAGFAWRHRADADVVATTPAASRNHVPGRSFQAQLDAQLLRNRLGDVNVEAIQLILIIQEREGRVTFHQDVYQFLVLLYAVQCGTGQGLGRDSQSDQANAQQSAKFQRYPLKKMIVVCIKRRIKYVIPSSFLMSFFHNDISRWHMTQRSTVILDGGMGRELQRRGAPFRQPEWSALALSEAPEAVRAVHAAYIDSGAQVITSNSYAVVPFHIGEERFAREGQELAALAGQLARESADACGGRARVAGSLPPLFGSYRPDLYKPELAAEVLKPLVAGLAPYVDLWLAETQSCIIEAQTIRAGLPADGKPFWLSFTLQDEDTDEVARLRSGEPVADAARAAAQMGVATLLFNCSQPEVIGAAIDAAREVFEALNVDIAIGAYANAFPPQPKDATANDGLDELRKDLDPEGYQQWAVDWVKRGATHIGGCCGIGPEHIAVLAKGL</sequence>
<gene>
    <name evidence="5" type="ORF">ALQ04_05195</name>
</gene>
<dbReference type="Gene3D" id="3.20.20.330">
    <property type="entry name" value="Homocysteine-binding-like domain"/>
    <property type="match status" value="1"/>
</dbReference>
<reference evidence="5 6" key="1">
    <citation type="submission" date="2018-08" db="EMBL/GenBank/DDBJ databases">
        <title>Recombination of ecologically and evolutionarily significant loci maintains genetic cohesion in the Pseudomonas syringae species complex.</title>
        <authorList>
            <person name="Dillon M."/>
            <person name="Thakur S."/>
            <person name="Almeida R.N.D."/>
            <person name="Weir B.S."/>
            <person name="Guttman D.S."/>
        </authorList>
    </citation>
    <scope>NUCLEOTIDE SEQUENCE [LARGE SCALE GENOMIC DNA]</scope>
    <source>
        <strain evidence="5 6">ICMP 3353</strain>
    </source>
</reference>
<feature type="binding site" evidence="3">
    <location>
        <position position="602"/>
    </location>
    <ligand>
        <name>Zn(2+)</name>
        <dbReference type="ChEBI" id="CHEBI:29105"/>
    </ligand>
</feature>
<dbReference type="PANTHER" id="PTHR11103">
    <property type="entry name" value="SLR1189 PROTEIN"/>
    <property type="match status" value="1"/>
</dbReference>
<dbReference type="Proteomes" id="UP000277236">
    <property type="component" value="Unassembled WGS sequence"/>
</dbReference>
<dbReference type="EMBL" id="RBRE01000051">
    <property type="protein sequence ID" value="RMQ45567.1"/>
    <property type="molecule type" value="Genomic_DNA"/>
</dbReference>
<feature type="domain" description="Hcy-binding" evidence="4">
    <location>
        <begin position="314"/>
        <end position="617"/>
    </location>
</feature>